<evidence type="ECO:0000313" key="1">
    <source>
        <dbReference type="EMBL" id="MDC1856537.1"/>
    </source>
</evidence>
<accession>A0AAW6GIJ3</accession>
<evidence type="ECO:0000313" key="2">
    <source>
        <dbReference type="Proteomes" id="UP001214113"/>
    </source>
</evidence>
<protein>
    <submittedName>
        <fullName evidence="1">Uncharacterized protein</fullName>
    </submittedName>
</protein>
<sequence>MVAVDNAVLSVKRLVARNFPVENTAVFQVYACDTIYRLLFLCMKQ</sequence>
<organism evidence="1 2">
    <name type="scientific">Bacteroides uniformis</name>
    <dbReference type="NCBI Taxonomy" id="820"/>
    <lineage>
        <taxon>Bacteria</taxon>
        <taxon>Pseudomonadati</taxon>
        <taxon>Bacteroidota</taxon>
        <taxon>Bacteroidia</taxon>
        <taxon>Bacteroidales</taxon>
        <taxon>Bacteroidaceae</taxon>
        <taxon>Bacteroides</taxon>
    </lineage>
</organism>
<gene>
    <name evidence="1" type="ORF">POZ22_17390</name>
</gene>
<proteinExistence type="predicted"/>
<dbReference type="AlphaFoldDB" id="A0AAW6GIJ3"/>
<comment type="caution">
    <text evidence="1">The sequence shown here is derived from an EMBL/GenBank/DDBJ whole genome shotgun (WGS) entry which is preliminary data.</text>
</comment>
<name>A0AAW6GIJ3_BACUN</name>
<dbReference type="EMBL" id="JAQNSB010000030">
    <property type="protein sequence ID" value="MDC1856537.1"/>
    <property type="molecule type" value="Genomic_DNA"/>
</dbReference>
<dbReference type="Proteomes" id="UP001214113">
    <property type="component" value="Unassembled WGS sequence"/>
</dbReference>
<dbReference type="RefSeq" id="WP_272196035.1">
    <property type="nucleotide sequence ID" value="NZ_JAQNSB010000030.1"/>
</dbReference>
<reference evidence="1" key="1">
    <citation type="submission" date="2022-10" db="EMBL/GenBank/DDBJ databases">
        <title>Human gut microbiome strain richness.</title>
        <authorList>
            <person name="Chen-Liaw A."/>
        </authorList>
    </citation>
    <scope>NUCLEOTIDE SEQUENCE</scope>
    <source>
        <strain evidence="1">BSD2780061687st1_G10_BSD2780061687b_171204</strain>
    </source>
</reference>